<comment type="caution">
    <text evidence="7">The sequence shown here is derived from an EMBL/GenBank/DDBJ whole genome shotgun (WGS) entry which is preliminary data.</text>
</comment>
<dbReference type="InterPro" id="IPR013525">
    <property type="entry name" value="ABC2_TM"/>
</dbReference>
<dbReference type="EMBL" id="NISK01000001">
    <property type="protein sequence ID" value="OWQ99152.1"/>
    <property type="molecule type" value="Genomic_DNA"/>
</dbReference>
<dbReference type="GO" id="GO:0016020">
    <property type="term" value="C:membrane"/>
    <property type="evidence" value="ECO:0007669"/>
    <property type="project" value="UniProtKB-SubCell"/>
</dbReference>
<comment type="subcellular location">
    <subcellularLocation>
        <location evidence="1">Membrane</location>
        <topology evidence="1">Multi-pass membrane protein</topology>
    </subcellularLocation>
</comment>
<organism evidence="7 8">
    <name type="scientific">Sphingopyxis bauzanensis</name>
    <dbReference type="NCBI Taxonomy" id="651663"/>
    <lineage>
        <taxon>Bacteria</taxon>
        <taxon>Pseudomonadati</taxon>
        <taxon>Pseudomonadota</taxon>
        <taxon>Alphaproteobacteria</taxon>
        <taxon>Sphingomonadales</taxon>
        <taxon>Sphingomonadaceae</taxon>
        <taxon>Sphingopyxis</taxon>
    </lineage>
</organism>
<feature type="transmembrane region" description="Helical" evidence="5">
    <location>
        <begin position="283"/>
        <end position="306"/>
    </location>
</feature>
<gene>
    <name evidence="7" type="ORF">CDQ92_03000</name>
</gene>
<name>A0A246K0W2_9SPHN</name>
<dbReference type="OrthoDB" id="7388589at2"/>
<feature type="transmembrane region" description="Helical" evidence="5">
    <location>
        <begin position="374"/>
        <end position="395"/>
    </location>
</feature>
<dbReference type="GO" id="GO:0140359">
    <property type="term" value="F:ABC-type transporter activity"/>
    <property type="evidence" value="ECO:0007669"/>
    <property type="project" value="InterPro"/>
</dbReference>
<keyword evidence="4 5" id="KW-0472">Membrane</keyword>
<reference evidence="7 8" key="1">
    <citation type="journal article" date="2010" name="Int. J. Syst. Evol. Microbiol.">
        <title>Sphingopyxis bauzanensis sp. nov., a psychrophilic bacterium isolated from soil.</title>
        <authorList>
            <person name="Zhang D.C."/>
            <person name="Liu H.C."/>
            <person name="Xin Y.H."/>
            <person name="Zhou Y.G."/>
            <person name="Schinner F."/>
            <person name="Margesin R."/>
        </authorList>
    </citation>
    <scope>NUCLEOTIDE SEQUENCE [LARGE SCALE GENOMIC DNA]</scope>
    <source>
        <strain evidence="7 8">DSM 22271</strain>
    </source>
</reference>
<dbReference type="RefSeq" id="WP_088439890.1">
    <property type="nucleotide sequence ID" value="NZ_BMMC01000004.1"/>
</dbReference>
<dbReference type="Proteomes" id="UP000197361">
    <property type="component" value="Unassembled WGS sequence"/>
</dbReference>
<protein>
    <submittedName>
        <fullName evidence="7">Sodium ABC transporter permease</fullName>
    </submittedName>
</protein>
<sequence>MTPFLKNMLVIARRDFLAIVATPTFLLFLLAPLFMVGMGLAGGMGASQLADSARGAGRIVAVVGADDVEALRAADARLRASVARRVPVLEVRIAGPATTDPIAIAREKGSDTYAVLSGPLAAPRIIEREADSNAGHYLALLADDVLRSKAAGPLPPVAPKFEALSSGGTSIALQQSLGFGAVFIIFLLTLLLAGQTVSSLAEEKGNKVIEILAAAVPLESVFLGKLLGFLGVAVLFIAFWLAMALVGGLIAALQIDPAALASVQSASKATAALAAAPATGWPFFLGIGFVYFILSFLLLGAVFLGVGAQAATVREIQMLSLPITIFQVGMFSLSTAAASAPGSSLSTIAQIFPLSSPLAMAARAATDDSKAVHLLALGWQAIWVALVIFLSVRLFRAGVLSGGGSWKFWRRSGRAAAPAATAAAATAQAADRH</sequence>
<dbReference type="Pfam" id="PF12698">
    <property type="entry name" value="ABC2_membrane_3"/>
    <property type="match status" value="1"/>
</dbReference>
<evidence type="ECO:0000256" key="5">
    <source>
        <dbReference type="SAM" id="Phobius"/>
    </source>
</evidence>
<evidence type="ECO:0000259" key="6">
    <source>
        <dbReference type="Pfam" id="PF12698"/>
    </source>
</evidence>
<proteinExistence type="predicted"/>
<keyword evidence="3 5" id="KW-1133">Transmembrane helix</keyword>
<evidence type="ECO:0000256" key="2">
    <source>
        <dbReference type="ARBA" id="ARBA00022692"/>
    </source>
</evidence>
<feature type="domain" description="ABC-2 type transporter transmembrane" evidence="6">
    <location>
        <begin position="176"/>
        <end position="391"/>
    </location>
</feature>
<feature type="transmembrane region" description="Helical" evidence="5">
    <location>
        <begin position="177"/>
        <end position="201"/>
    </location>
</feature>
<evidence type="ECO:0000256" key="3">
    <source>
        <dbReference type="ARBA" id="ARBA00022989"/>
    </source>
</evidence>
<feature type="transmembrane region" description="Helical" evidence="5">
    <location>
        <begin position="222"/>
        <end position="255"/>
    </location>
</feature>
<keyword evidence="2 5" id="KW-0812">Transmembrane</keyword>
<evidence type="ECO:0000256" key="1">
    <source>
        <dbReference type="ARBA" id="ARBA00004141"/>
    </source>
</evidence>
<feature type="transmembrane region" description="Helical" evidence="5">
    <location>
        <begin position="318"/>
        <end position="338"/>
    </location>
</feature>
<keyword evidence="8" id="KW-1185">Reference proteome</keyword>
<dbReference type="AlphaFoldDB" id="A0A246K0W2"/>
<evidence type="ECO:0000313" key="8">
    <source>
        <dbReference type="Proteomes" id="UP000197361"/>
    </source>
</evidence>
<evidence type="ECO:0000313" key="7">
    <source>
        <dbReference type="EMBL" id="OWQ99152.1"/>
    </source>
</evidence>
<accession>A0A246K0W2</accession>
<evidence type="ECO:0000256" key="4">
    <source>
        <dbReference type="ARBA" id="ARBA00023136"/>
    </source>
</evidence>